<sequence length="225" mass="25331">MEIDYLIDGRNRRVGKQINGELVQGFLYQDQLNPVSELDGDGNVIARFIYGTRPNVPDYMIQDGERYRLIADHLGSVRLVVHADSGEIVQRLDYDEFGRVLEDSNPGFQPFGFAGGIYDQHTGLVRFGARDYDPQTGRWTAKDPIRFDGDGPNLYGYVLNDPVNWIDMWGLSAQACFRPLRAVRVGVIGNQVDRNFNTVIGHEHIIFDDGDDIGFGTDGYIKGKI</sequence>
<accession>A0ABT1G800</accession>
<dbReference type="PANTHER" id="PTHR32305:SF15">
    <property type="entry name" value="PROTEIN RHSA-RELATED"/>
    <property type="match status" value="1"/>
</dbReference>
<organism evidence="3 4">
    <name type="scientific">Natronospira proteinivora</name>
    <dbReference type="NCBI Taxonomy" id="1807133"/>
    <lineage>
        <taxon>Bacteria</taxon>
        <taxon>Pseudomonadati</taxon>
        <taxon>Pseudomonadota</taxon>
        <taxon>Gammaproteobacteria</taxon>
        <taxon>Natronospirales</taxon>
        <taxon>Natronospiraceae</taxon>
        <taxon>Natronospira</taxon>
    </lineage>
</organism>
<dbReference type="InterPro" id="IPR056823">
    <property type="entry name" value="TEN-like_YD-shell"/>
</dbReference>
<keyword evidence="1" id="KW-0677">Repeat</keyword>
<evidence type="ECO:0000259" key="2">
    <source>
        <dbReference type="Pfam" id="PF25023"/>
    </source>
</evidence>
<dbReference type="RefSeq" id="WP_253447126.1">
    <property type="nucleotide sequence ID" value="NZ_JALJYF010000001.1"/>
</dbReference>
<name>A0ABT1G800_9GAMM</name>
<dbReference type="Gene3D" id="2.180.10.10">
    <property type="entry name" value="RHS repeat-associated core"/>
    <property type="match status" value="1"/>
</dbReference>
<proteinExistence type="predicted"/>
<dbReference type="InterPro" id="IPR050708">
    <property type="entry name" value="T6SS_VgrG/RHS"/>
</dbReference>
<feature type="domain" description="Teneurin-like YD-shell" evidence="2">
    <location>
        <begin position="2"/>
        <end position="143"/>
    </location>
</feature>
<dbReference type="Pfam" id="PF25023">
    <property type="entry name" value="TEN_YD-shell"/>
    <property type="match status" value="1"/>
</dbReference>
<evidence type="ECO:0000313" key="4">
    <source>
        <dbReference type="Proteomes" id="UP001523550"/>
    </source>
</evidence>
<dbReference type="Proteomes" id="UP001523550">
    <property type="component" value="Unassembled WGS sequence"/>
</dbReference>
<protein>
    <submittedName>
        <fullName evidence="3">RHS repeat-associated protein</fullName>
    </submittedName>
</protein>
<evidence type="ECO:0000313" key="3">
    <source>
        <dbReference type="EMBL" id="MCP1727351.1"/>
    </source>
</evidence>
<reference evidence="3 4" key="1">
    <citation type="submission" date="2022-03" db="EMBL/GenBank/DDBJ databases">
        <title>Genomic Encyclopedia of Type Strains, Phase III (KMG-III): the genomes of soil and plant-associated and newly described type strains.</title>
        <authorList>
            <person name="Whitman W."/>
        </authorList>
    </citation>
    <scope>NUCLEOTIDE SEQUENCE [LARGE SCALE GENOMIC DNA]</scope>
    <source>
        <strain evidence="3 4">BSker1</strain>
    </source>
</reference>
<dbReference type="EMBL" id="JALJYF010000001">
    <property type="protein sequence ID" value="MCP1727351.1"/>
    <property type="molecule type" value="Genomic_DNA"/>
</dbReference>
<evidence type="ECO:0000256" key="1">
    <source>
        <dbReference type="ARBA" id="ARBA00022737"/>
    </source>
</evidence>
<keyword evidence="4" id="KW-1185">Reference proteome</keyword>
<dbReference type="NCBIfam" id="TIGR03696">
    <property type="entry name" value="Rhs_assc_core"/>
    <property type="match status" value="1"/>
</dbReference>
<gene>
    <name evidence="3" type="ORF">J2T60_001316</name>
</gene>
<comment type="caution">
    <text evidence="3">The sequence shown here is derived from an EMBL/GenBank/DDBJ whole genome shotgun (WGS) entry which is preliminary data.</text>
</comment>
<dbReference type="InterPro" id="IPR022385">
    <property type="entry name" value="Rhs_assc_core"/>
</dbReference>
<dbReference type="PANTHER" id="PTHR32305">
    <property type="match status" value="1"/>
</dbReference>